<proteinExistence type="inferred from homology"/>
<dbReference type="PANTHER" id="PTHR33048:SF55">
    <property type="entry name" value="INTEGRAL MEMBRANE PROTEIN"/>
    <property type="match status" value="1"/>
</dbReference>
<evidence type="ECO:0000256" key="6">
    <source>
        <dbReference type="SAM" id="MobiDB-lite"/>
    </source>
</evidence>
<keyword evidence="10" id="KW-1185">Reference proteome</keyword>
<organism evidence="9 10">
    <name type="scientific">Stemphylium lycopersici</name>
    <name type="common">Tomato gray leaf spot disease fungus</name>
    <name type="synonym">Thyrospora lycopersici</name>
    <dbReference type="NCBI Taxonomy" id="183478"/>
    <lineage>
        <taxon>Eukaryota</taxon>
        <taxon>Fungi</taxon>
        <taxon>Dikarya</taxon>
        <taxon>Ascomycota</taxon>
        <taxon>Pezizomycotina</taxon>
        <taxon>Dothideomycetes</taxon>
        <taxon>Pleosporomycetidae</taxon>
        <taxon>Pleosporales</taxon>
        <taxon>Pleosporineae</taxon>
        <taxon>Pleosporaceae</taxon>
        <taxon>Stemphylium</taxon>
    </lineage>
</organism>
<dbReference type="InterPro" id="IPR049326">
    <property type="entry name" value="Rhodopsin_dom_fungi"/>
</dbReference>
<feature type="transmembrane region" description="Helical" evidence="7">
    <location>
        <begin position="52"/>
        <end position="75"/>
    </location>
</feature>
<dbReference type="GO" id="GO:0016020">
    <property type="term" value="C:membrane"/>
    <property type="evidence" value="ECO:0007669"/>
    <property type="project" value="UniProtKB-SubCell"/>
</dbReference>
<evidence type="ECO:0000256" key="5">
    <source>
        <dbReference type="ARBA" id="ARBA00038359"/>
    </source>
</evidence>
<keyword evidence="2 7" id="KW-0812">Transmembrane</keyword>
<feature type="transmembrane region" description="Helical" evidence="7">
    <location>
        <begin position="20"/>
        <end position="40"/>
    </location>
</feature>
<feature type="compositionally biased region" description="Basic and acidic residues" evidence="6">
    <location>
        <begin position="372"/>
        <end position="386"/>
    </location>
</feature>
<evidence type="ECO:0000259" key="8">
    <source>
        <dbReference type="Pfam" id="PF20684"/>
    </source>
</evidence>
<evidence type="ECO:0000256" key="1">
    <source>
        <dbReference type="ARBA" id="ARBA00004141"/>
    </source>
</evidence>
<comment type="caution">
    <text evidence="9">The sequence shown here is derived from an EMBL/GenBank/DDBJ whole genome shotgun (WGS) entry which is preliminary data.</text>
</comment>
<name>A0A364MSS4_STELY</name>
<evidence type="ECO:0000256" key="7">
    <source>
        <dbReference type="SAM" id="Phobius"/>
    </source>
</evidence>
<feature type="compositionally biased region" description="Basic and acidic residues" evidence="6">
    <location>
        <begin position="346"/>
        <end position="358"/>
    </location>
</feature>
<feature type="transmembrane region" description="Helical" evidence="7">
    <location>
        <begin position="131"/>
        <end position="153"/>
    </location>
</feature>
<evidence type="ECO:0000256" key="3">
    <source>
        <dbReference type="ARBA" id="ARBA00022989"/>
    </source>
</evidence>
<dbReference type="OrthoDB" id="5278984at2759"/>
<evidence type="ECO:0000256" key="4">
    <source>
        <dbReference type="ARBA" id="ARBA00023136"/>
    </source>
</evidence>
<dbReference type="EMBL" id="QGDH01000246">
    <property type="protein sequence ID" value="RAR01826.1"/>
    <property type="molecule type" value="Genomic_DNA"/>
</dbReference>
<dbReference type="AlphaFoldDB" id="A0A364MSS4"/>
<evidence type="ECO:0000256" key="2">
    <source>
        <dbReference type="ARBA" id="ARBA00022692"/>
    </source>
</evidence>
<evidence type="ECO:0000313" key="10">
    <source>
        <dbReference type="Proteomes" id="UP000249619"/>
    </source>
</evidence>
<feature type="transmembrane region" description="Helical" evidence="7">
    <location>
        <begin position="95"/>
        <end position="119"/>
    </location>
</feature>
<feature type="region of interest" description="Disordered" evidence="6">
    <location>
        <begin position="287"/>
        <end position="386"/>
    </location>
</feature>
<comment type="similarity">
    <text evidence="5">Belongs to the SAT4 family.</text>
</comment>
<protein>
    <submittedName>
        <fullName evidence="9">Integral membrane protein</fullName>
    </submittedName>
</protein>
<keyword evidence="4 7" id="KW-0472">Membrane</keyword>
<comment type="subcellular location">
    <subcellularLocation>
        <location evidence="1">Membrane</location>
        <topology evidence="1">Multi-pass membrane protein</topology>
    </subcellularLocation>
</comment>
<dbReference type="Proteomes" id="UP000249619">
    <property type="component" value="Unassembled WGS sequence"/>
</dbReference>
<reference evidence="10" key="1">
    <citation type="submission" date="2018-05" db="EMBL/GenBank/DDBJ databases">
        <title>Draft genome sequence of Stemphylium lycopersici strain CIDEFI 213.</title>
        <authorList>
            <person name="Medina R."/>
            <person name="Franco M.E.E."/>
            <person name="Lucentini C.G."/>
            <person name="Saparrat M.C.N."/>
            <person name="Balatti P.A."/>
        </authorList>
    </citation>
    <scope>NUCLEOTIDE SEQUENCE [LARGE SCALE GENOMIC DNA]</scope>
    <source>
        <strain evidence="10">CIDEFI 213</strain>
    </source>
</reference>
<feature type="compositionally biased region" description="Polar residues" evidence="6">
    <location>
        <begin position="359"/>
        <end position="371"/>
    </location>
</feature>
<dbReference type="Pfam" id="PF20684">
    <property type="entry name" value="Fung_rhodopsin"/>
    <property type="match status" value="1"/>
</dbReference>
<keyword evidence="3 7" id="KW-1133">Transmembrane helix</keyword>
<sequence>MPPNVGLGAQGPIERGWGLWLTSVLAVVLAGLFVGARIAQRSIKRSGLGLDDYMIIAALLSSVLLTITECQAVVYGYGRPWKSLPAESRIIARKWFYGANIVYKIVLMFNKISVVCLYYRIFGITTKSFRVACHVMNIWIVTTGLAFTIATVFQCTPIAAFWDQSIQGARCFKNKPWWISYATVQITTDFMLLAMPFRQILKLSMGRAEKLGVALVFGTGGLSASNHDPTYGPIPATIWSVIEANAGIICACLPMLRAPFVRIFGPLFGSHVGTKGTAKRQSYQMGWRSNYHPGGAGTGNKSNISHTKSEPRRESEDEFMKDEALPQSRPGALNRRGSGIFVKSEFSVERNELQKQKTETMSQDDMNTGRSVSEDKPEGKKPFYHV</sequence>
<dbReference type="STRING" id="183478.A0A364MSS4"/>
<gene>
    <name evidence="9" type="ORF">DDE83_008785</name>
</gene>
<feature type="domain" description="Rhodopsin" evidence="8">
    <location>
        <begin position="36"/>
        <end position="261"/>
    </location>
</feature>
<evidence type="ECO:0000313" key="9">
    <source>
        <dbReference type="EMBL" id="RAR01826.1"/>
    </source>
</evidence>
<dbReference type="PANTHER" id="PTHR33048">
    <property type="entry name" value="PTH11-LIKE INTEGRAL MEMBRANE PROTEIN (AFU_ORTHOLOGUE AFUA_5G11245)"/>
    <property type="match status" value="1"/>
</dbReference>
<accession>A0A364MSS4</accession>
<dbReference type="InterPro" id="IPR052337">
    <property type="entry name" value="SAT4-like"/>
</dbReference>